<feature type="transmembrane region" description="Helical" evidence="1">
    <location>
        <begin position="40"/>
        <end position="63"/>
    </location>
</feature>
<organism evidence="2 3">
    <name type="scientific">Ornithinibacillus bavariensis</name>
    <dbReference type="NCBI Taxonomy" id="545502"/>
    <lineage>
        <taxon>Bacteria</taxon>
        <taxon>Bacillati</taxon>
        <taxon>Bacillota</taxon>
        <taxon>Bacilli</taxon>
        <taxon>Bacillales</taxon>
        <taxon>Bacillaceae</taxon>
        <taxon>Ornithinibacillus</taxon>
    </lineage>
</organism>
<feature type="transmembrane region" description="Helical" evidence="1">
    <location>
        <begin position="9"/>
        <end position="28"/>
    </location>
</feature>
<keyword evidence="1" id="KW-1133">Transmembrane helix</keyword>
<evidence type="ECO:0000313" key="2">
    <source>
        <dbReference type="EMBL" id="GIO28732.1"/>
    </source>
</evidence>
<feature type="transmembrane region" description="Helical" evidence="1">
    <location>
        <begin position="115"/>
        <end position="132"/>
    </location>
</feature>
<evidence type="ECO:0000313" key="3">
    <source>
        <dbReference type="Proteomes" id="UP000676917"/>
    </source>
</evidence>
<dbReference type="InterPro" id="IPR024164">
    <property type="entry name" value="KinB-signalling_activ"/>
</dbReference>
<feature type="transmembrane region" description="Helical" evidence="1">
    <location>
        <begin position="84"/>
        <end position="103"/>
    </location>
</feature>
<proteinExistence type="predicted"/>
<feature type="transmembrane region" description="Helical" evidence="1">
    <location>
        <begin position="144"/>
        <end position="161"/>
    </location>
</feature>
<dbReference type="Pfam" id="PF14089">
    <property type="entry name" value="KbaA"/>
    <property type="match status" value="1"/>
</dbReference>
<reference evidence="2" key="1">
    <citation type="submission" date="2021-03" db="EMBL/GenBank/DDBJ databases">
        <title>Antimicrobial resistance genes in bacteria isolated from Japanese honey, and their potential for conferring macrolide and lincosamide resistance in the American foulbrood pathogen Paenibacillus larvae.</title>
        <authorList>
            <person name="Okamoto M."/>
            <person name="Kumagai M."/>
            <person name="Kanamori H."/>
            <person name="Takamatsu D."/>
        </authorList>
    </citation>
    <scope>NUCLEOTIDE SEQUENCE</scope>
    <source>
        <strain evidence="2">J43TS3</strain>
    </source>
</reference>
<accession>A0A919XD77</accession>
<keyword evidence="1" id="KW-0812">Transmembrane</keyword>
<keyword evidence="3" id="KW-1185">Reference proteome</keyword>
<dbReference type="RefSeq" id="WP_212922197.1">
    <property type="nucleotide sequence ID" value="NZ_BORP01000009.1"/>
</dbReference>
<dbReference type="AlphaFoldDB" id="A0A919XD77"/>
<protein>
    <submittedName>
        <fullName evidence="2">KinB-signaling pathway activation protein</fullName>
    </submittedName>
</protein>
<sequence>MNSRKVVNLFLKTLAIGGLVGLITSFFVNVEGVYTDNLQPFNFLGLIGVMLFFIGHGLLYSAVSQTGFFAYLYVNRLGLSIFRSFWPTVQFVLIAFITFDLIYFPYKASDGEVSLIWFILMAAGLLLYGYMIAKIKAKETKKHAFIPAFFFMVVFTVVEWVPALRIGLIGVDFSIIMVITLLVCNTYQLLVLHRLNQADGTPRKGKK</sequence>
<dbReference type="EMBL" id="BORP01000009">
    <property type="protein sequence ID" value="GIO28732.1"/>
    <property type="molecule type" value="Genomic_DNA"/>
</dbReference>
<dbReference type="Proteomes" id="UP000676917">
    <property type="component" value="Unassembled WGS sequence"/>
</dbReference>
<comment type="caution">
    <text evidence="2">The sequence shown here is derived from an EMBL/GenBank/DDBJ whole genome shotgun (WGS) entry which is preliminary data.</text>
</comment>
<gene>
    <name evidence="2" type="ORF">J43TS3_33430</name>
</gene>
<dbReference type="GO" id="GO:0045881">
    <property type="term" value="P:positive regulation of sporulation resulting in formation of a cellular spore"/>
    <property type="evidence" value="ECO:0007669"/>
    <property type="project" value="InterPro"/>
</dbReference>
<dbReference type="SMART" id="SM01251">
    <property type="entry name" value="KbaA"/>
    <property type="match status" value="1"/>
</dbReference>
<feature type="transmembrane region" description="Helical" evidence="1">
    <location>
        <begin position="167"/>
        <end position="187"/>
    </location>
</feature>
<name>A0A919XD77_9BACI</name>
<dbReference type="PIRSF" id="PIRSF029886">
    <property type="entry name" value="KBAA"/>
    <property type="match status" value="1"/>
</dbReference>
<keyword evidence="1" id="KW-0472">Membrane</keyword>
<evidence type="ECO:0000256" key="1">
    <source>
        <dbReference type="SAM" id="Phobius"/>
    </source>
</evidence>